<feature type="compositionally biased region" description="Polar residues" evidence="1">
    <location>
        <begin position="22"/>
        <end position="31"/>
    </location>
</feature>
<organism evidence="2 3">
    <name type="scientific">Platanthera zijinensis</name>
    <dbReference type="NCBI Taxonomy" id="2320716"/>
    <lineage>
        <taxon>Eukaryota</taxon>
        <taxon>Viridiplantae</taxon>
        <taxon>Streptophyta</taxon>
        <taxon>Embryophyta</taxon>
        <taxon>Tracheophyta</taxon>
        <taxon>Spermatophyta</taxon>
        <taxon>Magnoliopsida</taxon>
        <taxon>Liliopsida</taxon>
        <taxon>Asparagales</taxon>
        <taxon>Orchidaceae</taxon>
        <taxon>Orchidoideae</taxon>
        <taxon>Orchideae</taxon>
        <taxon>Orchidinae</taxon>
        <taxon>Platanthera</taxon>
    </lineage>
</organism>
<feature type="region of interest" description="Disordered" evidence="1">
    <location>
        <begin position="1"/>
        <end position="31"/>
    </location>
</feature>
<dbReference type="EMBL" id="JBBWWQ010000014">
    <property type="protein sequence ID" value="KAK8930500.1"/>
    <property type="molecule type" value="Genomic_DNA"/>
</dbReference>
<sequence>MRHVPSLLYDQRHQSARERRYSSSGKVPSTDRTLSSEIFVNMLRGFSLRRVTIYIERGIDLRKVSIWARERESAVRLVQIAFFPIRIEGLPTYMIDRITRGGQLDAGEELFCGVFVCDEWGLFLVEKFASALLKDVVAVKLLGKENPPLLGDKGSVMTFRHSSSLSNDKFAVAADHDFLPVFPLSFLSHFFDRKERERVSQPTSLPLASFFWTFLRSISVPSAWTELYETRVSRTGRKDEEKKELKCLTLEQSSVHDFLYYLTLGMDAVPKVTQGPAVPHFPLKVGFRPGNPFSVIIWSKKKGEVKALWHRERSLKGSGSTHLVLFLAILLLRNPGHRASGLRIIIMRQ</sequence>
<dbReference type="AlphaFoldDB" id="A0AAP0B642"/>
<evidence type="ECO:0000313" key="2">
    <source>
        <dbReference type="EMBL" id="KAK8930500.1"/>
    </source>
</evidence>
<reference evidence="2 3" key="1">
    <citation type="journal article" date="2022" name="Nat. Plants">
        <title>Genomes of leafy and leafless Platanthera orchids illuminate the evolution of mycoheterotrophy.</title>
        <authorList>
            <person name="Li M.H."/>
            <person name="Liu K.W."/>
            <person name="Li Z."/>
            <person name="Lu H.C."/>
            <person name="Ye Q.L."/>
            <person name="Zhang D."/>
            <person name="Wang J.Y."/>
            <person name="Li Y.F."/>
            <person name="Zhong Z.M."/>
            <person name="Liu X."/>
            <person name="Yu X."/>
            <person name="Liu D.K."/>
            <person name="Tu X.D."/>
            <person name="Liu B."/>
            <person name="Hao Y."/>
            <person name="Liao X.Y."/>
            <person name="Jiang Y.T."/>
            <person name="Sun W.H."/>
            <person name="Chen J."/>
            <person name="Chen Y.Q."/>
            <person name="Ai Y."/>
            <person name="Zhai J.W."/>
            <person name="Wu S.S."/>
            <person name="Zhou Z."/>
            <person name="Hsiao Y.Y."/>
            <person name="Wu W.L."/>
            <person name="Chen Y.Y."/>
            <person name="Lin Y.F."/>
            <person name="Hsu J.L."/>
            <person name="Li C.Y."/>
            <person name="Wang Z.W."/>
            <person name="Zhao X."/>
            <person name="Zhong W.Y."/>
            <person name="Ma X.K."/>
            <person name="Ma L."/>
            <person name="Huang J."/>
            <person name="Chen G.Z."/>
            <person name="Huang M.Z."/>
            <person name="Huang L."/>
            <person name="Peng D.H."/>
            <person name="Luo Y.B."/>
            <person name="Zou S.Q."/>
            <person name="Chen S.P."/>
            <person name="Lan S."/>
            <person name="Tsai W.C."/>
            <person name="Van de Peer Y."/>
            <person name="Liu Z.J."/>
        </authorList>
    </citation>
    <scope>NUCLEOTIDE SEQUENCE [LARGE SCALE GENOMIC DNA]</scope>
    <source>
        <strain evidence="2">Lor287</strain>
    </source>
</reference>
<name>A0AAP0B642_9ASPA</name>
<dbReference type="Proteomes" id="UP001418222">
    <property type="component" value="Unassembled WGS sequence"/>
</dbReference>
<proteinExistence type="predicted"/>
<evidence type="ECO:0000256" key="1">
    <source>
        <dbReference type="SAM" id="MobiDB-lite"/>
    </source>
</evidence>
<protein>
    <submittedName>
        <fullName evidence="2">Uncharacterized protein</fullName>
    </submittedName>
</protein>
<evidence type="ECO:0000313" key="3">
    <source>
        <dbReference type="Proteomes" id="UP001418222"/>
    </source>
</evidence>
<gene>
    <name evidence="2" type="ORF">KSP39_PZI016208</name>
</gene>
<feature type="compositionally biased region" description="Basic and acidic residues" evidence="1">
    <location>
        <begin position="10"/>
        <end position="21"/>
    </location>
</feature>
<accession>A0AAP0B642</accession>
<keyword evidence="3" id="KW-1185">Reference proteome</keyword>
<comment type="caution">
    <text evidence="2">The sequence shown here is derived from an EMBL/GenBank/DDBJ whole genome shotgun (WGS) entry which is preliminary data.</text>
</comment>